<keyword evidence="7" id="KW-0812">Transmembrane</keyword>
<organism evidence="9 10">
    <name type="scientific">Paenibacillus prosopidis</name>
    <dbReference type="NCBI Taxonomy" id="630520"/>
    <lineage>
        <taxon>Bacteria</taxon>
        <taxon>Bacillati</taxon>
        <taxon>Bacillota</taxon>
        <taxon>Bacilli</taxon>
        <taxon>Bacillales</taxon>
        <taxon>Paenibacillaceae</taxon>
        <taxon>Paenibacillus</taxon>
    </lineage>
</organism>
<feature type="transmembrane region" description="Helical" evidence="7">
    <location>
        <begin position="294"/>
        <end position="317"/>
    </location>
</feature>
<dbReference type="InterPro" id="IPR003594">
    <property type="entry name" value="HATPase_dom"/>
</dbReference>
<evidence type="ECO:0000256" key="4">
    <source>
        <dbReference type="ARBA" id="ARBA00022679"/>
    </source>
</evidence>
<dbReference type="Pfam" id="PF06580">
    <property type="entry name" value="His_kinase"/>
    <property type="match status" value="1"/>
</dbReference>
<dbReference type="PANTHER" id="PTHR34220:SF7">
    <property type="entry name" value="SENSOR HISTIDINE KINASE YPDA"/>
    <property type="match status" value="1"/>
</dbReference>
<dbReference type="GO" id="GO:0000155">
    <property type="term" value="F:phosphorelay sensor kinase activity"/>
    <property type="evidence" value="ECO:0007669"/>
    <property type="project" value="InterPro"/>
</dbReference>
<dbReference type="CDD" id="cd06225">
    <property type="entry name" value="HAMP"/>
    <property type="match status" value="1"/>
</dbReference>
<proteinExistence type="predicted"/>
<evidence type="ECO:0000256" key="2">
    <source>
        <dbReference type="ARBA" id="ARBA00022475"/>
    </source>
</evidence>
<dbReference type="InterPro" id="IPR050640">
    <property type="entry name" value="Bact_2-comp_sensor_kinase"/>
</dbReference>
<dbReference type="InterPro" id="IPR010559">
    <property type="entry name" value="Sig_transdc_His_kin_internal"/>
</dbReference>
<gene>
    <name evidence="9" type="ORF">DFP97_108105</name>
</gene>
<keyword evidence="6 7" id="KW-0472">Membrane</keyword>
<comment type="subcellular location">
    <subcellularLocation>
        <location evidence="1">Cell membrane</location>
        <topology evidence="1">Multi-pass membrane protein</topology>
    </subcellularLocation>
</comment>
<dbReference type="SUPFAM" id="SSF158472">
    <property type="entry name" value="HAMP domain-like"/>
    <property type="match status" value="1"/>
</dbReference>
<dbReference type="SUPFAM" id="SSF55874">
    <property type="entry name" value="ATPase domain of HSP90 chaperone/DNA topoisomerase II/histidine kinase"/>
    <property type="match status" value="1"/>
</dbReference>
<evidence type="ECO:0000259" key="8">
    <source>
        <dbReference type="PROSITE" id="PS50885"/>
    </source>
</evidence>
<dbReference type="Gene3D" id="3.30.565.10">
    <property type="entry name" value="Histidine kinase-like ATPase, C-terminal domain"/>
    <property type="match status" value="1"/>
</dbReference>
<evidence type="ECO:0000256" key="7">
    <source>
        <dbReference type="SAM" id="Phobius"/>
    </source>
</evidence>
<dbReference type="Gene3D" id="3.30.450.20">
    <property type="entry name" value="PAS domain"/>
    <property type="match status" value="1"/>
</dbReference>
<dbReference type="InterPro" id="IPR003660">
    <property type="entry name" value="HAMP_dom"/>
</dbReference>
<dbReference type="Pfam" id="PF00672">
    <property type="entry name" value="HAMP"/>
    <property type="match status" value="1"/>
</dbReference>
<comment type="caution">
    <text evidence="9">The sequence shown here is derived from an EMBL/GenBank/DDBJ whole genome shotgun (WGS) entry which is preliminary data.</text>
</comment>
<dbReference type="AlphaFoldDB" id="A0A368VYY8"/>
<dbReference type="InterPro" id="IPR036890">
    <property type="entry name" value="HATPase_C_sf"/>
</dbReference>
<keyword evidence="4" id="KW-0808">Transferase</keyword>
<name>A0A368VYY8_9BACL</name>
<evidence type="ECO:0000256" key="5">
    <source>
        <dbReference type="ARBA" id="ARBA00022777"/>
    </source>
</evidence>
<keyword evidence="7" id="KW-1133">Transmembrane helix</keyword>
<keyword evidence="3" id="KW-0597">Phosphoprotein</keyword>
<reference evidence="9 10" key="1">
    <citation type="submission" date="2018-07" db="EMBL/GenBank/DDBJ databases">
        <title>Genomic Encyclopedia of Type Strains, Phase III (KMG-III): the genomes of soil and plant-associated and newly described type strains.</title>
        <authorList>
            <person name="Whitman W."/>
        </authorList>
    </citation>
    <scope>NUCLEOTIDE SEQUENCE [LARGE SCALE GENOMIC DNA]</scope>
    <source>
        <strain evidence="9 10">CECT 7506</strain>
    </source>
</reference>
<dbReference type="Pfam" id="PF02518">
    <property type="entry name" value="HATPase_c"/>
    <property type="match status" value="1"/>
</dbReference>
<dbReference type="Gene3D" id="1.10.287.130">
    <property type="match status" value="1"/>
</dbReference>
<dbReference type="PANTHER" id="PTHR34220">
    <property type="entry name" value="SENSOR HISTIDINE KINASE YPDA"/>
    <property type="match status" value="1"/>
</dbReference>
<dbReference type="PROSITE" id="PS50885">
    <property type="entry name" value="HAMP"/>
    <property type="match status" value="1"/>
</dbReference>
<evidence type="ECO:0000313" key="10">
    <source>
        <dbReference type="Proteomes" id="UP000252415"/>
    </source>
</evidence>
<sequence>MKFIVIFLLFIPAPLILAGGMLYLTFVDTLISTNTNKNLQLTEQIAKKIDENVLRYIYSNSSIISETNAMDASPGIIENINKWRAATDDYQKLMLSSQINSQLSSFFNYTTDLTGITFIFKDNEYYTYNAPIPVEPALLKSASWYSNMKENNESIRVLGRLKNSLYTGSRDNGEYSIAIASFVNNAAYVNPSEVELIYITFKENTFEKVYSGIQLSKVGRIDILTPEGEPVSSKDDKITNIQRQQHLFSKDYGSLNYHMDNDKLLMTYYTVPSTHWKVVNTISYNELTQDVNRVMLIIIGVFAFIILLFVTVFFTSITKTVVNPVKKLIRQMSLVEKGDLNTLVPVHGQDELALLNKTFNRMVGEINNLITNIDIEKTERLQLEIKSLQYQINPHFLLNTLNSITMMADIHGVDNIKMMTEALSKLLINTLSRDGVYTTIAGEYETLQSYAYFMKFRYGDRFDITFNVPPEISQCYMLKLLLQPIVENSILHGMVDVFEKLEIGIFARQAGQSLEIRVVDNGIGMTPIQAAGLVQNRMETNSNHGFNKIGVNNVHQRIKLNFGEAYGLTIQSEQGKGTTVILTLPLINDDSLPTRSAAYA</sequence>
<protein>
    <submittedName>
        <fullName evidence="9">Two-component system sensor histidine kinase YesM</fullName>
    </submittedName>
</protein>
<dbReference type="SMART" id="SM00304">
    <property type="entry name" value="HAMP"/>
    <property type="match status" value="1"/>
</dbReference>
<feature type="domain" description="HAMP" evidence="8">
    <location>
        <begin position="319"/>
        <end position="371"/>
    </location>
</feature>
<dbReference type="EMBL" id="QPJD01000008">
    <property type="protein sequence ID" value="RCW47490.1"/>
    <property type="molecule type" value="Genomic_DNA"/>
</dbReference>
<accession>A0A368VYY8</accession>
<keyword evidence="5 9" id="KW-0418">Kinase</keyword>
<dbReference type="Proteomes" id="UP000252415">
    <property type="component" value="Unassembled WGS sequence"/>
</dbReference>
<evidence type="ECO:0000313" key="9">
    <source>
        <dbReference type="EMBL" id="RCW47490.1"/>
    </source>
</evidence>
<dbReference type="GO" id="GO:0005886">
    <property type="term" value="C:plasma membrane"/>
    <property type="evidence" value="ECO:0007669"/>
    <property type="project" value="UniProtKB-SubCell"/>
</dbReference>
<evidence type="ECO:0000256" key="1">
    <source>
        <dbReference type="ARBA" id="ARBA00004651"/>
    </source>
</evidence>
<keyword evidence="2" id="KW-1003">Cell membrane</keyword>
<keyword evidence="10" id="KW-1185">Reference proteome</keyword>
<evidence type="ECO:0000256" key="6">
    <source>
        <dbReference type="ARBA" id="ARBA00023136"/>
    </source>
</evidence>
<evidence type="ECO:0000256" key="3">
    <source>
        <dbReference type="ARBA" id="ARBA00022553"/>
    </source>
</evidence>